<dbReference type="Proteomes" id="UP000334340">
    <property type="component" value="Unassembled WGS sequence"/>
</dbReference>
<evidence type="ECO:0000313" key="1">
    <source>
        <dbReference type="EMBL" id="VUZ84747.1"/>
    </source>
</evidence>
<evidence type="ECO:0008006" key="3">
    <source>
        <dbReference type="Google" id="ProtNLM"/>
    </source>
</evidence>
<dbReference type="InterPro" id="IPR007367">
    <property type="entry name" value="DUF433"/>
</dbReference>
<dbReference type="SUPFAM" id="SSF46689">
    <property type="entry name" value="Homeodomain-like"/>
    <property type="match status" value="1"/>
</dbReference>
<dbReference type="PANTHER" id="PTHR34849">
    <property type="entry name" value="SSL5025 PROTEIN"/>
    <property type="match status" value="1"/>
</dbReference>
<gene>
    <name evidence="1" type="ORF">MELA_01121</name>
</gene>
<protein>
    <recommendedName>
        <fullName evidence="3">DUF433 domain-containing protein</fullName>
    </recommendedName>
</protein>
<reference evidence="1 2" key="1">
    <citation type="submission" date="2019-07" db="EMBL/GenBank/DDBJ databases">
        <authorList>
            <person name="Cremers G."/>
        </authorList>
    </citation>
    <scope>NUCLEOTIDE SEQUENCE [LARGE SCALE GENOMIC DNA]</scope>
</reference>
<dbReference type="PANTHER" id="PTHR34849:SF1">
    <property type="entry name" value="SLR0770 PROTEIN"/>
    <property type="match status" value="1"/>
</dbReference>
<dbReference type="Pfam" id="PF04255">
    <property type="entry name" value="DUF433"/>
    <property type="match status" value="1"/>
</dbReference>
<keyword evidence="2" id="KW-1185">Reference proteome</keyword>
<name>A0A564ZIN3_9BACT</name>
<organism evidence="1 2">
    <name type="scientific">Candidatus Methylomirabilis lanthanidiphila</name>
    <dbReference type="NCBI Taxonomy" id="2211376"/>
    <lineage>
        <taxon>Bacteria</taxon>
        <taxon>Candidatus Methylomirabilota</taxon>
        <taxon>Candidatus Methylomirabilia</taxon>
        <taxon>Candidatus Methylomirabilales</taxon>
        <taxon>Candidatus Methylomirabilaceae</taxon>
        <taxon>Candidatus Methylomirabilis</taxon>
    </lineage>
</organism>
<accession>A0A564ZIN3</accession>
<dbReference type="InterPro" id="IPR009057">
    <property type="entry name" value="Homeodomain-like_sf"/>
</dbReference>
<proteinExistence type="predicted"/>
<dbReference type="Gene3D" id="1.10.10.10">
    <property type="entry name" value="Winged helix-like DNA-binding domain superfamily/Winged helix DNA-binding domain"/>
    <property type="match status" value="1"/>
</dbReference>
<dbReference type="AlphaFoldDB" id="A0A564ZIN3"/>
<dbReference type="EMBL" id="CABIKM010000017">
    <property type="protein sequence ID" value="VUZ84747.1"/>
    <property type="molecule type" value="Genomic_DNA"/>
</dbReference>
<evidence type="ECO:0000313" key="2">
    <source>
        <dbReference type="Proteomes" id="UP000334340"/>
    </source>
</evidence>
<dbReference type="InterPro" id="IPR036388">
    <property type="entry name" value="WH-like_DNA-bd_sf"/>
</dbReference>
<sequence length="98" mass="10842">MATVTDIGTLIVRSPEIRGGRPRIAGTGVTVRRIVGWYKLGLAPEEIAGRIGHLSLAQVHAALAYYHANREEIEIDIAAEDIEADRLEREHFLSRKSP</sequence>